<reference evidence="1 2" key="2">
    <citation type="journal article" date="2016" name="Genome Announc.">
        <title>Complete Genome Sequence of Sphingopyxis terrae Strain 203-1 (NBRC 111660), a Polyethylene Glycol Degrader.</title>
        <authorList>
            <person name="Ohtsubo Y."/>
            <person name="Nonoyama S."/>
            <person name="Nagata Y."/>
            <person name="Numata M."/>
            <person name="Tsuchikane K."/>
            <person name="Hosoyama A."/>
            <person name="Yamazoe A."/>
            <person name="Tsuda M."/>
            <person name="Fujita N."/>
            <person name="Kawai F."/>
        </authorList>
    </citation>
    <scope>NUCLEOTIDE SEQUENCE [LARGE SCALE GENOMIC DNA]</scope>
    <source>
        <strain evidence="1 2">203-1</strain>
    </source>
</reference>
<dbReference type="STRING" id="1219058.AOA14_05455"/>
<dbReference type="RefSeq" id="WP_062901073.1">
    <property type="nucleotide sequence ID" value="NZ_CP013342.1"/>
</dbReference>
<dbReference type="Proteomes" id="UP000076234">
    <property type="component" value="Chromosome"/>
</dbReference>
<dbReference type="KEGG" id="ster:AOA14_05455"/>
<accession>A0A142VWF1</accession>
<evidence type="ECO:0000313" key="2">
    <source>
        <dbReference type="Proteomes" id="UP000076234"/>
    </source>
</evidence>
<dbReference type="AlphaFoldDB" id="A0A142VWF1"/>
<protein>
    <submittedName>
        <fullName evidence="1">Uncharacterized protein</fullName>
    </submittedName>
</protein>
<evidence type="ECO:0000313" key="1">
    <source>
        <dbReference type="EMBL" id="AMU94049.1"/>
    </source>
</evidence>
<gene>
    <name evidence="1" type="ORF">AOA14_05455</name>
</gene>
<sequence>MTNPATYAIVPDFLRFEVGAIGLELGGAHGDYERLERCMTAPLSAIAGQPITSAPRLLGALQGMLVVLDAEEDGSDWSGSIRRSAFGTGTPDAPDYVVSIDLSPAAFDRLLAMMQAGRPLTGLSLDFQNIDGPLNEDPLDRPIPWDDARYPHVALTNFLLRWA</sequence>
<organism evidence="1 2">
    <name type="scientific">Sphingopyxis terrae subsp. terrae NBRC 15098</name>
    <dbReference type="NCBI Taxonomy" id="1219058"/>
    <lineage>
        <taxon>Bacteria</taxon>
        <taxon>Pseudomonadati</taxon>
        <taxon>Pseudomonadota</taxon>
        <taxon>Alphaproteobacteria</taxon>
        <taxon>Sphingomonadales</taxon>
        <taxon>Sphingomonadaceae</taxon>
        <taxon>Sphingopyxis</taxon>
    </lineage>
</organism>
<proteinExistence type="predicted"/>
<dbReference type="EMBL" id="CP013342">
    <property type="protein sequence ID" value="AMU94049.1"/>
    <property type="molecule type" value="Genomic_DNA"/>
</dbReference>
<reference evidence="2" key="1">
    <citation type="submission" date="2015-11" db="EMBL/GenBank/DDBJ databases">
        <title>Complete genome sequence of a polyethylene glycol-degrading strain Sphingopyxis terrae strain 203-1 (NBRC 15098).</title>
        <authorList>
            <person name="Yoshiyuki O."/>
            <person name="Shouta N."/>
            <person name="Nagata Y."/>
            <person name="Numata M."/>
            <person name="Tsuchikane K."/>
            <person name="Hosoyama A."/>
            <person name="Yamazoe A."/>
            <person name="Tsuda M."/>
            <person name="Fujita N."/>
            <person name="Kawai F."/>
        </authorList>
    </citation>
    <scope>NUCLEOTIDE SEQUENCE [LARGE SCALE GENOMIC DNA]</scope>
    <source>
        <strain evidence="2">203-1</strain>
    </source>
</reference>
<name>A0A142VWF1_9SPHN</name>